<dbReference type="CDD" id="cd01647">
    <property type="entry name" value="RT_LTR"/>
    <property type="match status" value="1"/>
</dbReference>
<reference evidence="2" key="1">
    <citation type="submission" date="2020-04" db="EMBL/GenBank/DDBJ databases">
        <authorList>
            <person name="Alioto T."/>
            <person name="Alioto T."/>
            <person name="Gomez Garrido J."/>
        </authorList>
    </citation>
    <scope>NUCLEOTIDE SEQUENCE</scope>
    <source>
        <strain evidence="2">A484AB</strain>
    </source>
</reference>
<dbReference type="Pfam" id="PF00078">
    <property type="entry name" value="RVT_1"/>
    <property type="match status" value="1"/>
</dbReference>
<dbReference type="InterPro" id="IPR001878">
    <property type="entry name" value="Znf_CCHC"/>
</dbReference>
<dbReference type="InterPro" id="IPR041577">
    <property type="entry name" value="RT_RNaseH_2"/>
</dbReference>
<dbReference type="GO" id="GO:0003676">
    <property type="term" value="F:nucleic acid binding"/>
    <property type="evidence" value="ECO:0007669"/>
    <property type="project" value="InterPro"/>
</dbReference>
<gene>
    <name evidence="2" type="ORF">PACLA_8A055513</name>
</gene>
<dbReference type="InterPro" id="IPR043502">
    <property type="entry name" value="DNA/RNA_pol_sf"/>
</dbReference>
<name>A0A7D9DE30_PARCT</name>
<dbReference type="InterPro" id="IPR050951">
    <property type="entry name" value="Retrovirus_Pol_polyprotein"/>
</dbReference>
<protein>
    <submittedName>
        <fullName evidence="2">Transposon Ty3-G Gag-Pol poly</fullName>
    </submittedName>
</protein>
<keyword evidence="3" id="KW-1185">Reference proteome</keyword>
<dbReference type="CDD" id="cd05481">
    <property type="entry name" value="retropepsin_like_LTR_1"/>
    <property type="match status" value="1"/>
</dbReference>
<dbReference type="SUPFAM" id="SSF50630">
    <property type="entry name" value="Acid proteases"/>
    <property type="match status" value="1"/>
</dbReference>
<dbReference type="Gene3D" id="3.10.10.10">
    <property type="entry name" value="HIV Type 1 Reverse Transcriptase, subunit A, domain 1"/>
    <property type="match status" value="1"/>
</dbReference>
<dbReference type="SMART" id="SM00343">
    <property type="entry name" value="ZnF_C2HC"/>
    <property type="match status" value="2"/>
</dbReference>
<dbReference type="InterPro" id="IPR043128">
    <property type="entry name" value="Rev_trsase/Diguanyl_cyclase"/>
</dbReference>
<dbReference type="AlphaFoldDB" id="A0A7D9DE30"/>
<dbReference type="SUPFAM" id="SSF56672">
    <property type="entry name" value="DNA/RNA polymerases"/>
    <property type="match status" value="1"/>
</dbReference>
<accession>A0A7D9DE30</accession>
<dbReference type="FunFam" id="3.30.70.270:FF:000026">
    <property type="entry name" value="Transposon Ty3-G Gag-Pol polyprotein"/>
    <property type="match status" value="1"/>
</dbReference>
<dbReference type="Pfam" id="PF17919">
    <property type="entry name" value="RT_RNaseH_2"/>
    <property type="match status" value="1"/>
</dbReference>
<dbReference type="InterPro" id="IPR021109">
    <property type="entry name" value="Peptidase_aspartic_dom_sf"/>
</dbReference>
<evidence type="ECO:0000313" key="2">
    <source>
        <dbReference type="EMBL" id="CAB3982831.1"/>
    </source>
</evidence>
<dbReference type="InterPro" id="IPR000477">
    <property type="entry name" value="RT_dom"/>
</dbReference>
<dbReference type="Gene3D" id="3.30.70.270">
    <property type="match status" value="2"/>
</dbReference>
<feature type="region of interest" description="Disordered" evidence="1">
    <location>
        <begin position="235"/>
        <end position="267"/>
    </location>
</feature>
<feature type="compositionally biased region" description="Basic and acidic residues" evidence="1">
    <location>
        <begin position="1"/>
        <end position="27"/>
    </location>
</feature>
<evidence type="ECO:0000256" key="1">
    <source>
        <dbReference type="SAM" id="MobiDB-lite"/>
    </source>
</evidence>
<organism evidence="2 3">
    <name type="scientific">Paramuricea clavata</name>
    <name type="common">Red gorgonian</name>
    <name type="synonym">Violescent sea-whip</name>
    <dbReference type="NCBI Taxonomy" id="317549"/>
    <lineage>
        <taxon>Eukaryota</taxon>
        <taxon>Metazoa</taxon>
        <taxon>Cnidaria</taxon>
        <taxon>Anthozoa</taxon>
        <taxon>Octocorallia</taxon>
        <taxon>Malacalcyonacea</taxon>
        <taxon>Plexauridae</taxon>
        <taxon>Paramuricea</taxon>
    </lineage>
</organism>
<comment type="caution">
    <text evidence="2">The sequence shown here is derived from an EMBL/GenBank/DDBJ whole genome shotgun (WGS) entry which is preliminary data.</text>
</comment>
<dbReference type="Proteomes" id="UP001152795">
    <property type="component" value="Unassembled WGS sequence"/>
</dbReference>
<dbReference type="OrthoDB" id="5974500at2759"/>
<dbReference type="PANTHER" id="PTHR37984:SF8">
    <property type="entry name" value="CCHC-TYPE DOMAIN-CONTAINING PROTEIN"/>
    <property type="match status" value="1"/>
</dbReference>
<evidence type="ECO:0000313" key="3">
    <source>
        <dbReference type="Proteomes" id="UP001152795"/>
    </source>
</evidence>
<sequence length="685" mass="78302">MKRDGKKDKGDQRGRTKGLTQERKQPEQKQPSILKCKYCGKTHRRIKEECPAWGKKCLKCNKTNHFASQCRSKQGSEKGNIHGVGELFESEDEETECVDYVLTVKEKSVMSVTENKFPKRIFAHMVLNETSVKFQLDSGATVNVLPLQLYRDIFNDPKLMHLKKTQTTLVMFNKSKMNVLGKLKTMTINPRNEMKHAVEFLVVNQDYKPLLGFETIQKFELMTVNTENVMSVRSHSGISPKSFRSQHEGNPKFVRSHSEASPKSIRRQSEVISKSDRIYSEVTKTARSQPKVRTESEVVSVYKDVFTGEGRFKEKLYFEVNKEIPPTKIPVRKVPIALKKPIKEELDRLVKLDVLTKVEVPTDWISSMVAVQKKDGSVRLCIDPKPLNKALKRNHYPHPDIEDLLPNLAKSKVFSVVDAKNGFWHVQLDQESSYLTSTFATPWGRYRWKRMPFGISPAPEEFPRYLDLALEGLEGIKAICDDILVCGVGESYEEAVQDHDNKLVSLLERCRSKGIKLNSKKLLFRRKQVSFMGHLITSKGLRPDPAKVEAIRKMPIPSNKQAVRLLLGMVNYLQRFSPNLSSVTAPLRELLKEQNAFHWREDVKAKCFSEVKKILSSPPLLKYFDPDQDLELQCDASEKGLGAFLMQNGQPIAYASRSLTNTEQQYAQIENLAPRSSNSMFMDDE</sequence>
<feature type="region of interest" description="Disordered" evidence="1">
    <location>
        <begin position="1"/>
        <end position="30"/>
    </location>
</feature>
<dbReference type="EMBL" id="CACRXK020000545">
    <property type="protein sequence ID" value="CAB3982831.1"/>
    <property type="molecule type" value="Genomic_DNA"/>
</dbReference>
<dbReference type="GO" id="GO:0008270">
    <property type="term" value="F:zinc ion binding"/>
    <property type="evidence" value="ECO:0007669"/>
    <property type="project" value="InterPro"/>
</dbReference>
<proteinExistence type="predicted"/>
<dbReference type="PROSITE" id="PS50878">
    <property type="entry name" value="RT_POL"/>
    <property type="match status" value="1"/>
</dbReference>
<dbReference type="PANTHER" id="PTHR37984">
    <property type="entry name" value="PROTEIN CBG26694"/>
    <property type="match status" value="1"/>
</dbReference>
<dbReference type="Gene3D" id="2.40.70.10">
    <property type="entry name" value="Acid Proteases"/>
    <property type="match status" value="1"/>
</dbReference>
<feature type="compositionally biased region" description="Basic and acidic residues" evidence="1">
    <location>
        <begin position="245"/>
        <end position="260"/>
    </location>
</feature>